<feature type="coiled-coil region" evidence="1">
    <location>
        <begin position="41"/>
        <end position="104"/>
    </location>
</feature>
<organism evidence="2 3">
    <name type="scientific">Dreissena polymorpha</name>
    <name type="common">Zebra mussel</name>
    <name type="synonym">Mytilus polymorpha</name>
    <dbReference type="NCBI Taxonomy" id="45954"/>
    <lineage>
        <taxon>Eukaryota</taxon>
        <taxon>Metazoa</taxon>
        <taxon>Spiralia</taxon>
        <taxon>Lophotrochozoa</taxon>
        <taxon>Mollusca</taxon>
        <taxon>Bivalvia</taxon>
        <taxon>Autobranchia</taxon>
        <taxon>Heteroconchia</taxon>
        <taxon>Euheterodonta</taxon>
        <taxon>Imparidentia</taxon>
        <taxon>Neoheterodontei</taxon>
        <taxon>Myida</taxon>
        <taxon>Dreissenoidea</taxon>
        <taxon>Dreissenidae</taxon>
        <taxon>Dreissena</taxon>
    </lineage>
</organism>
<evidence type="ECO:0000256" key="1">
    <source>
        <dbReference type="SAM" id="Coils"/>
    </source>
</evidence>
<dbReference type="AlphaFoldDB" id="A0A9D4FDM5"/>
<proteinExistence type="predicted"/>
<protein>
    <submittedName>
        <fullName evidence="2">Uncharacterized protein</fullName>
    </submittedName>
</protein>
<comment type="caution">
    <text evidence="2">The sequence shown here is derived from an EMBL/GenBank/DDBJ whole genome shotgun (WGS) entry which is preliminary data.</text>
</comment>
<name>A0A9D4FDM5_DREPO</name>
<keyword evidence="1" id="KW-0175">Coiled coil</keyword>
<sequence length="352" mass="39565">MDLDMRQLSMNLQTILDELHKFKSTQEASIQFVEVSYSEKLQEIRDLRTKLNASLDALENATLNELDTIRTKLQTSLNKDVDNCNKLKDELKHLHKAVNALCDKRKTKFMVIASKKSENKILECETFLKENIVKSQSSIIFKANIDIEQYLCQQFSLGRIIDSMRSLALEINSNKVLTLKTKSENIVRSDTRQYRMRISSDTSFCRISGISSLPSGHVVVADQYNGKLKLLDKHYNVSSHCNLSAAPIDICQITSSEVAVIVKICESYETSAIDPGNYGVQFISVSNGQLVNGRKFQLPHGAVGIAHHQGALYVTSGTALYHYTLDGSLMKSLYDSETGIGILIHIKNDLYY</sequence>
<gene>
    <name evidence="2" type="ORF">DPMN_148253</name>
</gene>
<evidence type="ECO:0000313" key="3">
    <source>
        <dbReference type="Proteomes" id="UP000828390"/>
    </source>
</evidence>
<reference evidence="2" key="2">
    <citation type="submission" date="2020-11" db="EMBL/GenBank/DDBJ databases">
        <authorList>
            <person name="McCartney M.A."/>
            <person name="Auch B."/>
            <person name="Kono T."/>
            <person name="Mallez S."/>
            <person name="Becker A."/>
            <person name="Gohl D.M."/>
            <person name="Silverstein K.A.T."/>
            <person name="Koren S."/>
            <person name="Bechman K.B."/>
            <person name="Herman A."/>
            <person name="Abrahante J.E."/>
            <person name="Garbe J."/>
        </authorList>
    </citation>
    <scope>NUCLEOTIDE SEQUENCE</scope>
    <source>
        <strain evidence="2">Duluth1</strain>
        <tissue evidence="2">Whole animal</tissue>
    </source>
</reference>
<evidence type="ECO:0000313" key="2">
    <source>
        <dbReference type="EMBL" id="KAH3794715.1"/>
    </source>
</evidence>
<dbReference type="EMBL" id="JAIWYP010000007">
    <property type="protein sequence ID" value="KAH3794715.1"/>
    <property type="molecule type" value="Genomic_DNA"/>
</dbReference>
<keyword evidence="3" id="KW-1185">Reference proteome</keyword>
<reference evidence="2" key="1">
    <citation type="journal article" date="2019" name="bioRxiv">
        <title>The Genome of the Zebra Mussel, Dreissena polymorpha: A Resource for Invasive Species Research.</title>
        <authorList>
            <person name="McCartney M.A."/>
            <person name="Auch B."/>
            <person name="Kono T."/>
            <person name="Mallez S."/>
            <person name="Zhang Y."/>
            <person name="Obille A."/>
            <person name="Becker A."/>
            <person name="Abrahante J.E."/>
            <person name="Garbe J."/>
            <person name="Badalamenti J.P."/>
            <person name="Herman A."/>
            <person name="Mangelson H."/>
            <person name="Liachko I."/>
            <person name="Sullivan S."/>
            <person name="Sone E.D."/>
            <person name="Koren S."/>
            <person name="Silverstein K.A.T."/>
            <person name="Beckman K.B."/>
            <person name="Gohl D.M."/>
        </authorList>
    </citation>
    <scope>NUCLEOTIDE SEQUENCE</scope>
    <source>
        <strain evidence="2">Duluth1</strain>
        <tissue evidence="2">Whole animal</tissue>
    </source>
</reference>
<dbReference type="SUPFAM" id="SSF63829">
    <property type="entry name" value="Calcium-dependent phosphotriesterase"/>
    <property type="match status" value="1"/>
</dbReference>
<dbReference type="Proteomes" id="UP000828390">
    <property type="component" value="Unassembled WGS sequence"/>
</dbReference>
<accession>A0A9D4FDM5</accession>